<sequence length="323" mass="37034">MMNSKPSFQITNKILELSQDISYELGILAGSKLYSQPIKLRKNNQIKTIHSSLAIEGNSLSVEQITDIINGKRVLAPEKDILEVKNAIKLYNNLTIFNPFKIESLLKAHEILMQGLVEDNGKWRKGNAAIFKGTEIIHFAPTASRVSLLMQDLFEFIAQDKKISGIVKACIFHYEFEFIHPFSDGNGRIGRLWQQLLLMQANKILEYISVESLIRNNQSEYYSVLSKCDKLGESTLFIEFMLDKIVAALRLYSNNITYEANTPLSRMEFAKVNLIDQWFSRKDYITVHKNISTATASRDLLYGLERKLLISKGDKNQTYYKFV</sequence>
<evidence type="ECO:0000313" key="7">
    <source>
        <dbReference type="Proteomes" id="UP000001311"/>
    </source>
</evidence>
<evidence type="ECO:0000256" key="1">
    <source>
        <dbReference type="PIRSR" id="PIRSR640198-1"/>
    </source>
</evidence>
<dbReference type="SUPFAM" id="SSF140931">
    <property type="entry name" value="Fic-like"/>
    <property type="match status" value="1"/>
</dbReference>
<keyword evidence="7" id="KW-1185">Reference proteome</keyword>
<keyword evidence="2" id="KW-0067">ATP-binding</keyword>
<organism evidence="6 7">
    <name type="scientific">Rickettsia massiliae (strain Mtu5)</name>
    <dbReference type="NCBI Taxonomy" id="416276"/>
    <lineage>
        <taxon>Bacteria</taxon>
        <taxon>Pseudomonadati</taxon>
        <taxon>Pseudomonadota</taxon>
        <taxon>Alphaproteobacteria</taxon>
        <taxon>Rickettsiales</taxon>
        <taxon>Rickettsiaceae</taxon>
        <taxon>Rickettsieae</taxon>
        <taxon>Rickettsia</taxon>
        <taxon>spotted fever group</taxon>
    </lineage>
</organism>
<reference evidence="6 7" key="1">
    <citation type="journal article" date="2007" name="Genome Res.">
        <title>Lateral gene transfer between obligate intracellular bacteria: evidence from the Rickettsia massiliae genome.</title>
        <authorList>
            <person name="Blanc G."/>
            <person name="Ogata H."/>
            <person name="Robert C."/>
            <person name="Audic S."/>
            <person name="Claverie J.-M."/>
            <person name="Raoult D."/>
        </authorList>
    </citation>
    <scope>NUCLEOTIDE SEQUENCE [LARGE SCALE GENOMIC DNA]</scope>
    <source>
        <strain evidence="7">Mtu5</strain>
    </source>
</reference>
<dbReference type="PANTHER" id="PTHR13504:SF38">
    <property type="entry name" value="FIDO DOMAIN-CONTAINING PROTEIN"/>
    <property type="match status" value="1"/>
</dbReference>
<evidence type="ECO:0000256" key="3">
    <source>
        <dbReference type="PIRSR" id="PIRSR640198-3"/>
    </source>
</evidence>
<dbReference type="InterPro" id="IPR040198">
    <property type="entry name" value="Fido_containing"/>
</dbReference>
<name>A8F1F4_RICM5</name>
<dbReference type="InterPro" id="IPR036597">
    <property type="entry name" value="Fido-like_dom_sf"/>
</dbReference>
<evidence type="ECO:0000313" key="6">
    <source>
        <dbReference type="EMBL" id="ABV84740.1"/>
    </source>
</evidence>
<protein>
    <submittedName>
        <fullName evidence="6">Cell filamentation protein Fic</fullName>
    </submittedName>
</protein>
<proteinExistence type="predicted"/>
<dbReference type="HOGENOM" id="CLU_047250_0_0_5"/>
<evidence type="ECO:0000256" key="4">
    <source>
        <dbReference type="PIRSR" id="PIRSR640198-4"/>
    </source>
</evidence>
<dbReference type="PROSITE" id="PS51459">
    <property type="entry name" value="FIDO"/>
    <property type="match status" value="1"/>
</dbReference>
<feature type="binding site" evidence="2">
    <location>
        <begin position="184"/>
        <end position="191"/>
    </location>
    <ligand>
        <name>ATP</name>
        <dbReference type="ChEBI" id="CHEBI:30616"/>
    </ligand>
</feature>
<dbReference type="InterPro" id="IPR003812">
    <property type="entry name" value="Fido"/>
</dbReference>
<dbReference type="KEGG" id="rms:RMA_0547"/>
<dbReference type="AlphaFoldDB" id="A8F1F4"/>
<feature type="site" description="Important for autoinhibition of adenylyltransferase activity" evidence="3">
    <location>
        <position position="56"/>
    </location>
</feature>
<evidence type="ECO:0000259" key="5">
    <source>
        <dbReference type="PROSITE" id="PS51459"/>
    </source>
</evidence>
<dbReference type="EMBL" id="CP000683">
    <property type="protein sequence ID" value="ABV84740.1"/>
    <property type="molecule type" value="Genomic_DNA"/>
</dbReference>
<dbReference type="PANTHER" id="PTHR13504">
    <property type="entry name" value="FIDO DOMAIN-CONTAINING PROTEIN DDB_G0283145"/>
    <property type="match status" value="1"/>
</dbReference>
<dbReference type="Pfam" id="PF02661">
    <property type="entry name" value="Fic"/>
    <property type="match status" value="1"/>
</dbReference>
<accession>A8F1F4</accession>
<evidence type="ECO:0000256" key="2">
    <source>
        <dbReference type="PIRSR" id="PIRSR640198-2"/>
    </source>
</evidence>
<feature type="glycosylation site" description="N-linked (GlcNAc...) asparagine" evidence="4">
    <location>
        <position position="93"/>
    </location>
</feature>
<dbReference type="Proteomes" id="UP000001311">
    <property type="component" value="Chromosome"/>
</dbReference>
<feature type="binding site" evidence="2">
    <location>
        <begin position="221"/>
        <end position="222"/>
    </location>
    <ligand>
        <name>ATP</name>
        <dbReference type="ChEBI" id="CHEBI:30616"/>
    </ligand>
</feature>
<dbReference type="Gene3D" id="1.10.3290.10">
    <property type="entry name" value="Fido-like domain"/>
    <property type="match status" value="1"/>
</dbReference>
<gene>
    <name evidence="6" type="ordered locus">RMA_0547</name>
</gene>
<dbReference type="GO" id="GO:0005524">
    <property type="term" value="F:ATP binding"/>
    <property type="evidence" value="ECO:0007669"/>
    <property type="project" value="UniProtKB-KW"/>
</dbReference>
<keyword evidence="2" id="KW-0547">Nucleotide-binding</keyword>
<feature type="domain" description="Fido" evidence="5">
    <location>
        <begin position="100"/>
        <end position="243"/>
    </location>
</feature>
<feature type="active site" evidence="1">
    <location>
        <position position="180"/>
    </location>
</feature>